<proteinExistence type="predicted"/>
<gene>
    <name evidence="1" type="ORF">JYE49_07565</name>
</gene>
<evidence type="ECO:0000313" key="1">
    <source>
        <dbReference type="EMBL" id="QUC68529.1"/>
    </source>
</evidence>
<evidence type="ECO:0000313" key="2">
    <source>
        <dbReference type="Proteomes" id="UP000682782"/>
    </source>
</evidence>
<name>A0AC61MZ55_9FIRM</name>
<keyword evidence="2" id="KW-1185">Reference proteome</keyword>
<protein>
    <submittedName>
        <fullName evidence="1">VanW family protein</fullName>
    </submittedName>
</protein>
<dbReference type="EMBL" id="CP068393">
    <property type="protein sequence ID" value="QUC68529.1"/>
    <property type="molecule type" value="Genomic_DNA"/>
</dbReference>
<organism evidence="1 2">
    <name type="scientific">Aristaeella hokkaidonensis</name>
    <dbReference type="NCBI Taxonomy" id="3046382"/>
    <lineage>
        <taxon>Bacteria</taxon>
        <taxon>Bacillati</taxon>
        <taxon>Bacillota</taxon>
        <taxon>Clostridia</taxon>
        <taxon>Eubacteriales</taxon>
        <taxon>Aristaeellaceae</taxon>
        <taxon>Aristaeella</taxon>
    </lineage>
</organism>
<reference evidence="1" key="1">
    <citation type="submission" date="2021-01" db="EMBL/GenBank/DDBJ databases">
        <title>Complete genome sequence of Clostridiales bacterium R-7.</title>
        <authorList>
            <person name="Mahoney-Kurpe S.C."/>
            <person name="Palevich N."/>
            <person name="Koike S."/>
            <person name="Moon C.D."/>
            <person name="Attwood G.T."/>
        </authorList>
    </citation>
    <scope>NUCLEOTIDE SEQUENCE</scope>
    <source>
        <strain evidence="1">R-7</strain>
    </source>
</reference>
<accession>A0AC61MZ55</accession>
<sequence>MKRILCIILALGILTGTMSFAVAEEDEDFQFSDEELREMQEEEDQAENYIEAEVQGEVYHEKTLEDFDMNSPALYKAKMRTDFNGTIYSEKWKSEEDITPKMRLADARGKKVDILYVGLIWFIVRRDNVIGYVRRQQIAKSDIESVDPENIPPFNVQKHAYIAKTATTCHVRKSMTPSKGDGDDGNNWVILKPGTELSIWQFYNGWAMVNYWREYGYIDPNELTDLIPVSPTDEELFPDSPIAAYTSYYKMTQNETNLNRIHNIKTGCQYISQVLQPGERLDANKTMGPYRPGKGYKQAGVLTAGTSKLGYGGGTCQVSSTLYNALIQLPDIEINHRRPHGGNGAAYLPIHCDAAVGNPELNLIFTNRYDFPIRILGTSNDDGALLMRVYRYHGEEITEAN</sequence>
<dbReference type="Proteomes" id="UP000682782">
    <property type="component" value="Chromosome"/>
</dbReference>